<evidence type="ECO:0000256" key="2">
    <source>
        <dbReference type="SAM" id="SignalP"/>
    </source>
</evidence>
<evidence type="ECO:0000313" key="4">
    <source>
        <dbReference type="Proteomes" id="UP001153620"/>
    </source>
</evidence>
<protein>
    <submittedName>
        <fullName evidence="3">Uncharacterized protein</fullName>
    </submittedName>
</protein>
<reference evidence="3" key="1">
    <citation type="submission" date="2022-01" db="EMBL/GenBank/DDBJ databases">
        <authorList>
            <person name="King R."/>
        </authorList>
    </citation>
    <scope>NUCLEOTIDE SEQUENCE</scope>
</reference>
<feature type="compositionally biased region" description="Polar residues" evidence="1">
    <location>
        <begin position="47"/>
        <end position="70"/>
    </location>
</feature>
<feature type="compositionally biased region" description="Polar residues" evidence="1">
    <location>
        <begin position="463"/>
        <end position="474"/>
    </location>
</feature>
<keyword evidence="4" id="KW-1185">Reference proteome</keyword>
<accession>A0A9N9RMB0</accession>
<feature type="compositionally biased region" description="Low complexity" evidence="1">
    <location>
        <begin position="160"/>
        <end position="238"/>
    </location>
</feature>
<dbReference type="OrthoDB" id="10683833at2759"/>
<reference evidence="3" key="2">
    <citation type="submission" date="2022-10" db="EMBL/GenBank/DDBJ databases">
        <authorList>
            <consortium name="ENA_rothamsted_submissions"/>
            <consortium name="culmorum"/>
            <person name="King R."/>
        </authorList>
    </citation>
    <scope>NUCLEOTIDE SEQUENCE</scope>
</reference>
<feature type="region of interest" description="Disordered" evidence="1">
    <location>
        <begin position="27"/>
        <end position="270"/>
    </location>
</feature>
<evidence type="ECO:0000256" key="1">
    <source>
        <dbReference type="SAM" id="MobiDB-lite"/>
    </source>
</evidence>
<feature type="region of interest" description="Disordered" evidence="1">
    <location>
        <begin position="523"/>
        <end position="569"/>
    </location>
</feature>
<keyword evidence="2" id="KW-0732">Signal</keyword>
<dbReference type="EMBL" id="OU895877">
    <property type="protein sequence ID" value="CAG9799117.1"/>
    <property type="molecule type" value="Genomic_DNA"/>
</dbReference>
<feature type="region of interest" description="Disordered" evidence="1">
    <location>
        <begin position="463"/>
        <end position="491"/>
    </location>
</feature>
<proteinExistence type="predicted"/>
<feature type="chain" id="PRO_5040139467" evidence="2">
    <location>
        <begin position="28"/>
        <end position="684"/>
    </location>
</feature>
<name>A0A9N9RMB0_9DIPT</name>
<sequence length="684" mass="74551">MTEQKRKIQTVVICGLLLFSIIDHTECRKTSSNSKSKSKSGSPTVRPKTNNPQQYANPASLSYSGISPNAPQQPKPSAPKIEQRPVQSLASPVNYPQSSNTNSRPVGWDVNTQQRPQSPPYPQSPQYPVNTNQQRPQSPPYPINQPQHNSPPYPQNGGSPNMNQNPAYNPQQPAYNPQQPAYNPQPIHNQNPSYNPQQPAYNPQQSAYNPQQPAYNPQQIHNQNPPFNPQQPAYNPQPGYNPQPAYNPQPGYNSQPAYHPQQPQIIQQQSSGPGLLKTVAVGAAAGLGTSLLFNSLTSKDEPKTTVIIVNNTQPIQPAPALQPEVATPLPIQNNEAVVVPVQEQNTQAPYAIQQSVPAQAQQIPVQENQQFVPFSPQQIPIQENQQQVYQQPPLQEQTQGIVQNQPSMIESQTTILPTIMPINSINTEVIPQNQTSFAETTTFLATTIPSSSTQDKVLPPVNALSSQTHKNSTMSHDHNKNHTSINTNHMVPNQNNMFIQNEQQVAHSNNPSNVGWSLNQNQAAHHQQNNPNGYVMQHHDSSHGTSHSNQQNSNTHPQQQQPESSNFGGIALGAAGGLASGAIGGYLLSNALNSGSKSGEKESPLVQNINETTVSISEASNLESTTLVAENNTISNTIEMLNQTDSSTIAQSSQKPSESNKATATIQLSIYVCAFASLFMNILL</sequence>
<feature type="compositionally biased region" description="Low complexity" evidence="1">
    <location>
        <begin position="261"/>
        <end position="270"/>
    </location>
</feature>
<feature type="compositionally biased region" description="Polar residues" evidence="1">
    <location>
        <begin position="482"/>
        <end position="491"/>
    </location>
</feature>
<feature type="signal peptide" evidence="2">
    <location>
        <begin position="1"/>
        <end position="27"/>
    </location>
</feature>
<dbReference type="Proteomes" id="UP001153620">
    <property type="component" value="Chromosome 1"/>
</dbReference>
<dbReference type="AlphaFoldDB" id="A0A9N9RMB0"/>
<gene>
    <name evidence="3" type="ORF">CHIRRI_LOCUS2092</name>
</gene>
<evidence type="ECO:0000313" key="3">
    <source>
        <dbReference type="EMBL" id="CAG9799117.1"/>
    </source>
</evidence>
<feature type="compositionally biased region" description="Low complexity" evidence="1">
    <location>
        <begin position="30"/>
        <end position="42"/>
    </location>
</feature>
<feature type="compositionally biased region" description="Pro residues" evidence="1">
    <location>
        <begin position="137"/>
        <end position="154"/>
    </location>
</feature>
<organism evidence="3 4">
    <name type="scientific">Chironomus riparius</name>
    <dbReference type="NCBI Taxonomy" id="315576"/>
    <lineage>
        <taxon>Eukaryota</taxon>
        <taxon>Metazoa</taxon>
        <taxon>Ecdysozoa</taxon>
        <taxon>Arthropoda</taxon>
        <taxon>Hexapoda</taxon>
        <taxon>Insecta</taxon>
        <taxon>Pterygota</taxon>
        <taxon>Neoptera</taxon>
        <taxon>Endopterygota</taxon>
        <taxon>Diptera</taxon>
        <taxon>Nematocera</taxon>
        <taxon>Chironomoidea</taxon>
        <taxon>Chironomidae</taxon>
        <taxon>Chironominae</taxon>
        <taxon>Chironomus</taxon>
    </lineage>
</organism>
<feature type="compositionally biased region" description="Low complexity" evidence="1">
    <location>
        <begin position="543"/>
        <end position="569"/>
    </location>
</feature>
<feature type="compositionally biased region" description="Polar residues" evidence="1">
    <location>
        <begin position="85"/>
        <end position="104"/>
    </location>
</feature>